<dbReference type="PANTHER" id="PTHR28527">
    <property type="entry name" value="MATING-TYPE SWITCHING PROTEIN SWI2-RELATED"/>
    <property type="match status" value="1"/>
</dbReference>
<evidence type="ECO:0000256" key="4">
    <source>
        <dbReference type="ARBA" id="ARBA00023204"/>
    </source>
</evidence>
<dbReference type="Gene3D" id="6.10.140.1020">
    <property type="match status" value="1"/>
</dbReference>
<feature type="compositionally biased region" description="Basic and acidic residues" evidence="6">
    <location>
        <begin position="1"/>
        <end position="17"/>
    </location>
</feature>
<protein>
    <recommendedName>
        <fullName evidence="9">Swi5-dependent recombination DNA repair protein 1 homolog</fullName>
    </recommendedName>
</protein>
<dbReference type="GO" id="GO:0005634">
    <property type="term" value="C:nucleus"/>
    <property type="evidence" value="ECO:0007669"/>
    <property type="project" value="UniProtKB-SubCell"/>
</dbReference>
<keyword evidence="5" id="KW-0539">Nucleus</keyword>
<dbReference type="GO" id="GO:0006281">
    <property type="term" value="P:DNA repair"/>
    <property type="evidence" value="ECO:0007669"/>
    <property type="project" value="UniProtKB-KW"/>
</dbReference>
<dbReference type="InterPro" id="IPR018468">
    <property type="entry name" value="SFR1/Mei5"/>
</dbReference>
<evidence type="ECO:0000256" key="2">
    <source>
        <dbReference type="ARBA" id="ARBA00008729"/>
    </source>
</evidence>
<sequence length="287" mass="32693">MESKIERLDSSCEKESIDTNIVQEKQAGSKRLHSETEDKDSLNYKKSPVLLKKQCVSMKKLKQPFRSPLKVNSTITSEPLEVKNNCNIPRTLESSKIVEGSENIEPIAAPHDSEGSTLISKVSVKKTAFRSPLVSSKNIGDPDTIALYKKKMELERKIWEVDEQIKTIETAKMYENKDDCKLGRLVDKWRVAAQQAATQLFAVVSEKIESVGGISAWYRQFEESRSILLEWDQPPKPEIEDTDYDREDSQNNEEASQPEVFTMAIMLQKLNIPPELIGWDAESETWL</sequence>
<evidence type="ECO:0000313" key="8">
    <source>
        <dbReference type="Proteomes" id="UP000054454"/>
    </source>
</evidence>
<evidence type="ECO:0000256" key="5">
    <source>
        <dbReference type="ARBA" id="ARBA00023242"/>
    </source>
</evidence>
<evidence type="ECO:0000256" key="6">
    <source>
        <dbReference type="SAM" id="MobiDB-lite"/>
    </source>
</evidence>
<evidence type="ECO:0000256" key="3">
    <source>
        <dbReference type="ARBA" id="ARBA00022763"/>
    </source>
</evidence>
<comment type="caution">
    <text evidence="7">The sequence shown here is derived from an EMBL/GenBank/DDBJ whole genome shotgun (WGS) entry which is preliminary data.</text>
</comment>
<dbReference type="GO" id="GO:0006310">
    <property type="term" value="P:DNA recombination"/>
    <property type="evidence" value="ECO:0007669"/>
    <property type="project" value="TreeGrafter"/>
</dbReference>
<comment type="subcellular location">
    <subcellularLocation>
        <location evidence="1">Nucleus</location>
    </subcellularLocation>
</comment>
<feature type="compositionally biased region" description="Basic and acidic residues" evidence="6">
    <location>
        <begin position="32"/>
        <end position="41"/>
    </location>
</feature>
<evidence type="ECO:0008006" key="9">
    <source>
        <dbReference type="Google" id="ProtNLM"/>
    </source>
</evidence>
<keyword evidence="8" id="KW-1185">Reference proteome</keyword>
<organism evidence="7 8">
    <name type="scientific">Pneumocystis carinii (strain B80)</name>
    <name type="common">Rat pneumocystis pneumonia agent</name>
    <name type="synonym">Pneumocystis carinii f. sp. carinii</name>
    <dbReference type="NCBI Taxonomy" id="1408658"/>
    <lineage>
        <taxon>Eukaryota</taxon>
        <taxon>Fungi</taxon>
        <taxon>Dikarya</taxon>
        <taxon>Ascomycota</taxon>
        <taxon>Taphrinomycotina</taxon>
        <taxon>Pneumocystomycetes</taxon>
        <taxon>Pneumocystaceae</taxon>
        <taxon>Pneumocystis</taxon>
    </lineage>
</organism>
<dbReference type="Pfam" id="PF10376">
    <property type="entry name" value="Mei5"/>
    <property type="match status" value="1"/>
</dbReference>
<dbReference type="AlphaFoldDB" id="A0A0W4ZKA9"/>
<gene>
    <name evidence="7" type="ORF">T552_01435</name>
</gene>
<dbReference type="OrthoDB" id="27934at2759"/>
<dbReference type="Proteomes" id="UP000054454">
    <property type="component" value="Unassembled WGS sequence"/>
</dbReference>
<reference evidence="8" key="1">
    <citation type="journal article" date="2016" name="Nat. Commun.">
        <title>Genome analysis of three Pneumocystis species reveals adaptation mechanisms to life exclusively in mammalian hosts.</title>
        <authorList>
            <person name="Ma L."/>
            <person name="Chen Z."/>
            <person name="Huang D.W."/>
            <person name="Kutty G."/>
            <person name="Ishihara M."/>
            <person name="Wang H."/>
            <person name="Abouelleil A."/>
            <person name="Bishop L."/>
            <person name="Davey E."/>
            <person name="Deng R."/>
            <person name="Deng X."/>
            <person name="Fan L."/>
            <person name="Fantoni G."/>
            <person name="Fitzgerald M."/>
            <person name="Gogineni E."/>
            <person name="Goldberg J.M."/>
            <person name="Handley G."/>
            <person name="Hu X."/>
            <person name="Huber C."/>
            <person name="Jiao X."/>
            <person name="Jones K."/>
            <person name="Levin J.Z."/>
            <person name="Liu Y."/>
            <person name="Macdonald P."/>
            <person name="Melnikov A."/>
            <person name="Raley C."/>
            <person name="Sassi M."/>
            <person name="Sherman B.T."/>
            <person name="Song X."/>
            <person name="Sykes S."/>
            <person name="Tran B."/>
            <person name="Walsh L."/>
            <person name="Xia Y."/>
            <person name="Yang J."/>
            <person name="Young S."/>
            <person name="Zeng Q."/>
            <person name="Zheng X."/>
            <person name="Stephens R."/>
            <person name="Nusbaum C."/>
            <person name="Birren B.W."/>
            <person name="Azadi P."/>
            <person name="Lempicki R.A."/>
            <person name="Cuomo C.A."/>
            <person name="Kovacs J.A."/>
        </authorList>
    </citation>
    <scope>NUCLEOTIDE SEQUENCE [LARGE SCALE GENOMIC DNA]</scope>
    <source>
        <strain evidence="8">B80</strain>
    </source>
</reference>
<proteinExistence type="inferred from homology"/>
<accession>A0A0W4ZKA9</accession>
<feature type="region of interest" description="Disordered" evidence="6">
    <location>
        <begin position="1"/>
        <end position="41"/>
    </location>
</feature>
<dbReference type="VEuPathDB" id="FungiDB:T552_01435"/>
<dbReference type="RefSeq" id="XP_018226172.1">
    <property type="nucleotide sequence ID" value="XM_018370018.1"/>
</dbReference>
<dbReference type="EMBL" id="LFVZ01000006">
    <property type="protein sequence ID" value="KTW28805.1"/>
    <property type="molecule type" value="Genomic_DNA"/>
</dbReference>
<name>A0A0W4ZKA9_PNEC8</name>
<feature type="region of interest" description="Disordered" evidence="6">
    <location>
        <begin position="232"/>
        <end position="258"/>
    </location>
</feature>
<comment type="similarity">
    <text evidence="2">Belongs to the SFR1/MEI5 family.</text>
</comment>
<dbReference type="GeneID" id="28936221"/>
<evidence type="ECO:0000313" key="7">
    <source>
        <dbReference type="EMBL" id="KTW28805.1"/>
    </source>
</evidence>
<keyword evidence="4" id="KW-0234">DNA repair</keyword>
<dbReference type="PANTHER" id="PTHR28527:SF1">
    <property type="entry name" value="SWI5-DEPENDENT RECOMBINATION DNA REPAIR PROTEIN 1"/>
    <property type="match status" value="1"/>
</dbReference>
<keyword evidence="3" id="KW-0227">DNA damage</keyword>
<evidence type="ECO:0000256" key="1">
    <source>
        <dbReference type="ARBA" id="ARBA00004123"/>
    </source>
</evidence>